<dbReference type="GeneID" id="76463512"/>
<dbReference type="Pfam" id="PF12680">
    <property type="entry name" value="SnoaL_2"/>
    <property type="match status" value="1"/>
</dbReference>
<dbReference type="SUPFAM" id="SSF54427">
    <property type="entry name" value="NTF2-like"/>
    <property type="match status" value="1"/>
</dbReference>
<dbReference type="SUPFAM" id="SSF54909">
    <property type="entry name" value="Dimeric alpha+beta barrel"/>
    <property type="match status" value="1"/>
</dbReference>
<dbReference type="RefSeq" id="WP_011812213.1">
    <property type="nucleotide sequence ID" value="NC_008786.1"/>
</dbReference>
<dbReference type="EMBL" id="CP000542">
    <property type="protein sequence ID" value="ABM60229.1"/>
    <property type="molecule type" value="Genomic_DNA"/>
</dbReference>
<dbReference type="Proteomes" id="UP000000374">
    <property type="component" value="Chromosome"/>
</dbReference>
<accession>A1WRH2</accession>
<dbReference type="Pfam" id="PF11695">
    <property type="entry name" value="DUF3291"/>
    <property type="match status" value="1"/>
</dbReference>
<dbReference type="Gene3D" id="3.10.450.50">
    <property type="match status" value="1"/>
</dbReference>
<dbReference type="InterPro" id="IPR032710">
    <property type="entry name" value="NTF2-like_dom_sf"/>
</dbReference>
<dbReference type="KEGG" id="vei:Veis_4531"/>
<dbReference type="STRING" id="391735.Veis_4531"/>
<name>A1WRH2_VEREI</name>
<proteinExistence type="predicted"/>
<dbReference type="OrthoDB" id="9808719at2"/>
<evidence type="ECO:0008006" key="5">
    <source>
        <dbReference type="Google" id="ProtNLM"/>
    </source>
</evidence>
<dbReference type="AlphaFoldDB" id="A1WRH2"/>
<evidence type="ECO:0000259" key="2">
    <source>
        <dbReference type="Pfam" id="PF12680"/>
    </source>
</evidence>
<evidence type="ECO:0000259" key="1">
    <source>
        <dbReference type="Pfam" id="PF11695"/>
    </source>
</evidence>
<protein>
    <recommendedName>
        <fullName evidence="5">DUF3291 domain-containing protein</fullName>
    </recommendedName>
</protein>
<gene>
    <name evidence="3" type="ordered locus">Veis_4531</name>
</gene>
<dbReference type="InterPro" id="IPR021708">
    <property type="entry name" value="DUF3291"/>
</dbReference>
<evidence type="ECO:0000313" key="3">
    <source>
        <dbReference type="EMBL" id="ABM60229.1"/>
    </source>
</evidence>
<dbReference type="eggNOG" id="COG2329">
    <property type="taxonomic scope" value="Bacteria"/>
</dbReference>
<dbReference type="HOGENOM" id="CLU_956284_0_0_4"/>
<keyword evidence="4" id="KW-1185">Reference proteome</keyword>
<dbReference type="InterPro" id="IPR011008">
    <property type="entry name" value="Dimeric_a/b-barrel"/>
</dbReference>
<dbReference type="InterPro" id="IPR037401">
    <property type="entry name" value="SnoaL-like"/>
</dbReference>
<organism evidence="3 4">
    <name type="scientific">Verminephrobacter eiseniae (strain EF01-2)</name>
    <dbReference type="NCBI Taxonomy" id="391735"/>
    <lineage>
        <taxon>Bacteria</taxon>
        <taxon>Pseudomonadati</taxon>
        <taxon>Pseudomonadota</taxon>
        <taxon>Betaproteobacteria</taxon>
        <taxon>Burkholderiales</taxon>
        <taxon>Comamonadaceae</taxon>
        <taxon>Verminephrobacter</taxon>
    </lineage>
</organism>
<sequence length="291" mass="32737">MKHHFAQFNVAWLKKPLDHPDIADFKNGIDPIHELADKAPGFVWRLIADGHSSATTLRPLGEDGIINFTVWESRKAMANWVYRDEHAGALKRRRDWFHPPMEPGVAMWWIPAGHTPTLEEALDRLQYLRSHGATPLAFAFKDRYTPEDADAYLKEPGRPPLGDPRIGAAQAERCIDAYVAAWNEPDAERRMQKLAQVMTDDGVYCDPAKLAQGRAALVDYIAQVQAKYAGGHIERTSTVDVHHYSGRFNWRAVKVDGTLLPESLDVVEFARDGRIRRVTGFFGPPIAHSAP</sequence>
<feature type="domain" description="SnoaL-like" evidence="2">
    <location>
        <begin position="176"/>
        <end position="277"/>
    </location>
</feature>
<evidence type="ECO:0000313" key="4">
    <source>
        <dbReference type="Proteomes" id="UP000000374"/>
    </source>
</evidence>
<reference evidence="4" key="1">
    <citation type="submission" date="2006-12" db="EMBL/GenBank/DDBJ databases">
        <title>Complete sequence of chromosome 1 of Verminephrobacter eiseniae EF01-2.</title>
        <authorList>
            <person name="Copeland A."/>
            <person name="Lucas S."/>
            <person name="Lapidus A."/>
            <person name="Barry K."/>
            <person name="Detter J.C."/>
            <person name="Glavina del Rio T."/>
            <person name="Dalin E."/>
            <person name="Tice H."/>
            <person name="Pitluck S."/>
            <person name="Chertkov O."/>
            <person name="Brettin T."/>
            <person name="Bruce D."/>
            <person name="Han C."/>
            <person name="Tapia R."/>
            <person name="Gilna P."/>
            <person name="Schmutz J."/>
            <person name="Larimer F."/>
            <person name="Land M."/>
            <person name="Hauser L."/>
            <person name="Kyrpides N."/>
            <person name="Kim E."/>
            <person name="Stahl D."/>
            <person name="Richardson P."/>
        </authorList>
    </citation>
    <scope>NUCLEOTIDE SEQUENCE [LARGE SCALE GENOMIC DNA]</scope>
    <source>
        <strain evidence="4">EF01-2</strain>
    </source>
</reference>
<feature type="domain" description="DUF3291" evidence="1">
    <location>
        <begin position="5"/>
        <end position="142"/>
    </location>
</feature>